<dbReference type="PANTHER" id="PTHR10302:SF0">
    <property type="entry name" value="SINGLE-STRANDED DNA-BINDING PROTEIN, MITOCHONDRIAL"/>
    <property type="match status" value="1"/>
</dbReference>
<dbReference type="FunFam" id="2.40.50.140:FF:000269">
    <property type="entry name" value="Single-stranded DNA-binding protein"/>
    <property type="match status" value="1"/>
</dbReference>
<evidence type="ECO:0000313" key="3">
    <source>
        <dbReference type="EMBL" id="NOV47891.1"/>
    </source>
</evidence>
<dbReference type="AlphaFoldDB" id="A0A6M2DRS2"/>
<accession>A0A6M2DRS2</accession>
<protein>
    <submittedName>
        <fullName evidence="3">Putative single-stranded dna-binding protein mitochondrial</fullName>
    </submittedName>
</protein>
<dbReference type="HAMAP" id="MF_00984">
    <property type="entry name" value="SSB"/>
    <property type="match status" value="1"/>
</dbReference>
<evidence type="ECO:0000256" key="1">
    <source>
        <dbReference type="ARBA" id="ARBA00023125"/>
    </source>
</evidence>
<dbReference type="PROSITE" id="PS50935">
    <property type="entry name" value="SSB"/>
    <property type="match status" value="1"/>
</dbReference>
<evidence type="ECO:0000256" key="2">
    <source>
        <dbReference type="PROSITE-ProRule" id="PRU00252"/>
    </source>
</evidence>
<organism evidence="3">
    <name type="scientific">Xenopsylla cheopis</name>
    <name type="common">Oriental rat flea</name>
    <name type="synonym">Pulex cheopis</name>
    <dbReference type="NCBI Taxonomy" id="163159"/>
    <lineage>
        <taxon>Eukaryota</taxon>
        <taxon>Metazoa</taxon>
        <taxon>Ecdysozoa</taxon>
        <taxon>Arthropoda</taxon>
        <taxon>Hexapoda</taxon>
        <taxon>Insecta</taxon>
        <taxon>Pterygota</taxon>
        <taxon>Neoptera</taxon>
        <taxon>Endopterygota</taxon>
        <taxon>Siphonaptera</taxon>
        <taxon>Pulicidae</taxon>
        <taxon>Xenopsyllinae</taxon>
        <taxon>Xenopsylla</taxon>
    </lineage>
</organism>
<dbReference type="Gene3D" id="2.40.50.140">
    <property type="entry name" value="Nucleic acid-binding proteins"/>
    <property type="match status" value="1"/>
</dbReference>
<dbReference type="GO" id="GO:0006264">
    <property type="term" value="P:mitochondrial DNA replication"/>
    <property type="evidence" value="ECO:0007669"/>
    <property type="project" value="TreeGrafter"/>
</dbReference>
<dbReference type="InterPro" id="IPR012340">
    <property type="entry name" value="NA-bd_OB-fold"/>
</dbReference>
<sequence>MFSLKISQLVRQANFQKPLKVLSCTASTAEPPRIEKSINNVTLLGRVGAEPQKRGSEEHPVVTFSIATHSNYRYENGELLQKTDWHRICVFRPSLRETVYNHLKKGQRVHVTGRISYSEINGEDGKPRPTTSIIADDVIFFHMN</sequence>
<name>A0A6M2DRS2_XENCH</name>
<dbReference type="GO" id="GO:0003697">
    <property type="term" value="F:single-stranded DNA binding"/>
    <property type="evidence" value="ECO:0007669"/>
    <property type="project" value="InterPro"/>
</dbReference>
<dbReference type="InterPro" id="IPR011344">
    <property type="entry name" value="ssDNA-bd"/>
</dbReference>
<dbReference type="InterPro" id="IPR000424">
    <property type="entry name" value="Primosome_PriB/ssb"/>
</dbReference>
<proteinExistence type="inferred from homology"/>
<dbReference type="NCBIfam" id="TIGR00621">
    <property type="entry name" value="ssb"/>
    <property type="match status" value="1"/>
</dbReference>
<dbReference type="CDD" id="cd04496">
    <property type="entry name" value="SSB_OBF"/>
    <property type="match status" value="1"/>
</dbReference>
<dbReference type="EMBL" id="GIIL01004165">
    <property type="protein sequence ID" value="NOV47891.1"/>
    <property type="molecule type" value="Transcribed_RNA"/>
</dbReference>
<keyword evidence="1 2" id="KW-0238">DNA-binding</keyword>
<dbReference type="Pfam" id="PF00436">
    <property type="entry name" value="SSB"/>
    <property type="match status" value="1"/>
</dbReference>
<dbReference type="PANTHER" id="PTHR10302">
    <property type="entry name" value="SINGLE-STRANDED DNA-BINDING PROTEIN"/>
    <property type="match status" value="1"/>
</dbReference>
<dbReference type="SUPFAM" id="SSF50249">
    <property type="entry name" value="Nucleic acid-binding proteins"/>
    <property type="match status" value="1"/>
</dbReference>
<reference evidence="3" key="1">
    <citation type="submission" date="2020-03" db="EMBL/GenBank/DDBJ databases">
        <title>Transcriptomic Profiling of the Digestive Tract of the Rat Flea, Xenopsylla cheopis, Following Blood Feeding and Infection with Yersinia pestis.</title>
        <authorList>
            <person name="Bland D.M."/>
            <person name="Martens C.A."/>
            <person name="Virtaneva K."/>
            <person name="Kanakabandi K."/>
            <person name="Long D."/>
            <person name="Rosenke R."/>
            <person name="Saturday G.A."/>
            <person name="Hoyt F.H."/>
            <person name="Bruno D.P."/>
            <person name="Ribeiro J.M.C."/>
            <person name="Hinnebusch J."/>
        </authorList>
    </citation>
    <scope>NUCLEOTIDE SEQUENCE</scope>
</reference>
<dbReference type="GO" id="GO:0042645">
    <property type="term" value="C:mitochondrial nucleoid"/>
    <property type="evidence" value="ECO:0007669"/>
    <property type="project" value="TreeGrafter"/>
</dbReference>